<reference evidence="1" key="1">
    <citation type="submission" date="2021-02" db="EMBL/GenBank/DDBJ databases">
        <authorList>
            <person name="Dougan E. K."/>
            <person name="Rhodes N."/>
            <person name="Thang M."/>
            <person name="Chan C."/>
        </authorList>
    </citation>
    <scope>NUCLEOTIDE SEQUENCE</scope>
</reference>
<dbReference type="AlphaFoldDB" id="A0A813L572"/>
<accession>A0A813L572</accession>
<sequence>MPAVHNPLACAKSATGAWSGIGLRYPDLFFDKFSEGLLGDLAGDAFAATCCLAVMLAILTGMEFETTSETENNDDIAALLGMNTS</sequence>
<proteinExistence type="predicted"/>
<comment type="caution">
    <text evidence="1">The sequence shown here is derived from an EMBL/GenBank/DDBJ whole genome shotgun (WGS) entry which is preliminary data.</text>
</comment>
<dbReference type="EMBL" id="CAJNNW010033605">
    <property type="protein sequence ID" value="CAE8719696.1"/>
    <property type="molecule type" value="Genomic_DNA"/>
</dbReference>
<gene>
    <name evidence="1" type="ORF">PGLA2088_LOCUS40834</name>
</gene>
<evidence type="ECO:0000313" key="2">
    <source>
        <dbReference type="Proteomes" id="UP000626109"/>
    </source>
</evidence>
<organism evidence="1 2">
    <name type="scientific">Polarella glacialis</name>
    <name type="common">Dinoflagellate</name>
    <dbReference type="NCBI Taxonomy" id="89957"/>
    <lineage>
        <taxon>Eukaryota</taxon>
        <taxon>Sar</taxon>
        <taxon>Alveolata</taxon>
        <taxon>Dinophyceae</taxon>
        <taxon>Suessiales</taxon>
        <taxon>Suessiaceae</taxon>
        <taxon>Polarella</taxon>
    </lineage>
</organism>
<protein>
    <submittedName>
        <fullName evidence="1">Uncharacterized protein</fullName>
    </submittedName>
</protein>
<evidence type="ECO:0000313" key="1">
    <source>
        <dbReference type="EMBL" id="CAE8719696.1"/>
    </source>
</evidence>
<dbReference type="Proteomes" id="UP000626109">
    <property type="component" value="Unassembled WGS sequence"/>
</dbReference>
<name>A0A813L572_POLGL</name>